<gene>
    <name evidence="2" type="ORF">ACFQ41_06720</name>
</gene>
<dbReference type="Pfam" id="PF06028">
    <property type="entry name" value="DUF915"/>
    <property type="match status" value="1"/>
</dbReference>
<evidence type="ECO:0000313" key="3">
    <source>
        <dbReference type="Proteomes" id="UP001597199"/>
    </source>
</evidence>
<keyword evidence="3" id="KW-1185">Reference proteome</keyword>
<evidence type="ECO:0000256" key="1">
    <source>
        <dbReference type="SAM" id="MobiDB-lite"/>
    </source>
</evidence>
<accession>A0ABW4BH40</accession>
<dbReference type="GO" id="GO:0016787">
    <property type="term" value="F:hydrolase activity"/>
    <property type="evidence" value="ECO:0007669"/>
    <property type="project" value="UniProtKB-KW"/>
</dbReference>
<comment type="caution">
    <text evidence="2">The sequence shown here is derived from an EMBL/GenBank/DDBJ whole genome shotgun (WGS) entry which is preliminary data.</text>
</comment>
<dbReference type="RefSeq" id="WP_373305850.1">
    <property type="nucleotide sequence ID" value="NZ_BOLV01000003.1"/>
</dbReference>
<dbReference type="Proteomes" id="UP001597199">
    <property type="component" value="Unassembled WGS sequence"/>
</dbReference>
<name>A0ABW4BH40_9LACO</name>
<reference evidence="3" key="1">
    <citation type="journal article" date="2019" name="Int. J. Syst. Evol. Microbiol.">
        <title>The Global Catalogue of Microorganisms (GCM) 10K type strain sequencing project: providing services to taxonomists for standard genome sequencing and annotation.</title>
        <authorList>
            <consortium name="The Broad Institute Genomics Platform"/>
            <consortium name="The Broad Institute Genome Sequencing Center for Infectious Disease"/>
            <person name="Wu L."/>
            <person name="Ma J."/>
        </authorList>
    </citation>
    <scope>NUCLEOTIDE SEQUENCE [LARGE SCALE GENOMIC DNA]</scope>
    <source>
        <strain evidence="3">CCM 9110</strain>
    </source>
</reference>
<dbReference type="Gene3D" id="3.40.50.1820">
    <property type="entry name" value="alpha/beta hydrolase"/>
    <property type="match status" value="1"/>
</dbReference>
<dbReference type="EMBL" id="JBHTOA010000030">
    <property type="protein sequence ID" value="MFD1398997.1"/>
    <property type="molecule type" value="Genomic_DNA"/>
</dbReference>
<sequence length="306" mass="33780">MSKCWRRWRRMSKTGRTILLSLLGLAVALGLFIPATIWMRGQVKQTQVIHDSRMAPVILVPGSSATQNRFNGLITTLNQRTSGHSLLKVTVKTDGSMTSTGSIAARDNEPYIVVAFENNKDGYNNIKKQARWFNIALKKLMATYHFNRFKGIGHSNGGLIWTLFLEKYYASASMTISDLMTIGTPYNLEESNASNRTQMLVDLIKAKKNLPTSLTVYSLAGTATYSGDGTVPLSSVESGKYIFQNQVKHYTQITVSGDDASHSDLPQNRQIESYIQQYILTNPNQQGVHVPASGQARPGVGSAPDE</sequence>
<evidence type="ECO:0000313" key="2">
    <source>
        <dbReference type="EMBL" id="MFD1398997.1"/>
    </source>
</evidence>
<feature type="region of interest" description="Disordered" evidence="1">
    <location>
        <begin position="285"/>
        <end position="306"/>
    </location>
</feature>
<keyword evidence="2" id="KW-0378">Hydrolase</keyword>
<organism evidence="2 3">
    <name type="scientific">Lacticaseibacillus suilingensis</name>
    <dbReference type="NCBI Taxonomy" id="2799577"/>
    <lineage>
        <taxon>Bacteria</taxon>
        <taxon>Bacillati</taxon>
        <taxon>Bacillota</taxon>
        <taxon>Bacilli</taxon>
        <taxon>Lactobacillales</taxon>
        <taxon>Lactobacillaceae</taxon>
        <taxon>Lacticaseibacillus</taxon>
    </lineage>
</organism>
<protein>
    <submittedName>
        <fullName evidence="2">Alpha/beta hydrolase</fullName>
    </submittedName>
</protein>
<dbReference type="InterPro" id="IPR010315">
    <property type="entry name" value="DUF915_hydro-like"/>
</dbReference>
<dbReference type="InterPro" id="IPR029058">
    <property type="entry name" value="AB_hydrolase_fold"/>
</dbReference>
<proteinExistence type="predicted"/>
<dbReference type="SUPFAM" id="SSF53474">
    <property type="entry name" value="alpha/beta-Hydrolases"/>
    <property type="match status" value="1"/>
</dbReference>